<keyword evidence="2" id="KW-1185">Reference proteome</keyword>
<evidence type="ECO:0000313" key="1">
    <source>
        <dbReference type="EMBL" id="KRO00898.1"/>
    </source>
</evidence>
<dbReference type="Gene3D" id="1.10.246.150">
    <property type="match status" value="1"/>
</dbReference>
<dbReference type="STRING" id="993692.IV57_GL000220"/>
<dbReference type="Proteomes" id="UP000051006">
    <property type="component" value="Unassembled WGS sequence"/>
</dbReference>
<organism evidence="1 2">
    <name type="scientific">Companilactobacillus kimchiensis</name>
    <dbReference type="NCBI Taxonomy" id="993692"/>
    <lineage>
        <taxon>Bacteria</taxon>
        <taxon>Bacillati</taxon>
        <taxon>Bacillota</taxon>
        <taxon>Bacilli</taxon>
        <taxon>Lactobacillales</taxon>
        <taxon>Lactobacillaceae</taxon>
        <taxon>Companilactobacillus</taxon>
    </lineage>
</organism>
<dbReference type="OrthoDB" id="2324415at2"/>
<dbReference type="PATRIC" id="fig|993692.3.peg.222"/>
<name>A0A0R2LN63_9LACO</name>
<dbReference type="RefSeq" id="WP_057879633.1">
    <property type="nucleotide sequence ID" value="NZ_JQCF01000001.1"/>
</dbReference>
<dbReference type="InterPro" id="IPR053746">
    <property type="entry name" value="Viral_HT_Connector_Assembly"/>
</dbReference>
<evidence type="ECO:0000313" key="2">
    <source>
        <dbReference type="Proteomes" id="UP000051006"/>
    </source>
</evidence>
<proteinExistence type="predicted"/>
<comment type="caution">
    <text evidence="1">The sequence shown here is derived from an EMBL/GenBank/DDBJ whole genome shotgun (WGS) entry which is preliminary data.</text>
</comment>
<sequence>MEEHPRIDDITTTLKSLIPNTNKLDSYDSIINFVVSKVIDDVTSYTHIPVIELPEELDKVIVSISMQLIDSHQFLVPIEDKNDDVQSLSEGDTSVTFKSPATIFTELQSINPLSDNYVTILNSYRRIQR</sequence>
<accession>A0A0R2LN63</accession>
<gene>
    <name evidence="1" type="ORF">IV57_GL000220</name>
</gene>
<dbReference type="AlphaFoldDB" id="A0A0R2LN63"/>
<reference evidence="1 2" key="1">
    <citation type="journal article" date="2015" name="Genome Announc.">
        <title>Expanding the biotechnology potential of lactobacilli through comparative genomics of 213 strains and associated genera.</title>
        <authorList>
            <person name="Sun Z."/>
            <person name="Harris H.M."/>
            <person name="McCann A."/>
            <person name="Guo C."/>
            <person name="Argimon S."/>
            <person name="Zhang W."/>
            <person name="Yang X."/>
            <person name="Jeffery I.B."/>
            <person name="Cooney J.C."/>
            <person name="Kagawa T.F."/>
            <person name="Liu W."/>
            <person name="Song Y."/>
            <person name="Salvetti E."/>
            <person name="Wrobel A."/>
            <person name="Rasinkangas P."/>
            <person name="Parkhill J."/>
            <person name="Rea M.C."/>
            <person name="O'Sullivan O."/>
            <person name="Ritari J."/>
            <person name="Douillard F.P."/>
            <person name="Paul Ross R."/>
            <person name="Yang R."/>
            <person name="Briner A.E."/>
            <person name="Felis G.E."/>
            <person name="de Vos W.M."/>
            <person name="Barrangou R."/>
            <person name="Klaenhammer T.R."/>
            <person name="Caufield P.W."/>
            <person name="Cui Y."/>
            <person name="Zhang H."/>
            <person name="O'Toole P.W."/>
        </authorList>
    </citation>
    <scope>NUCLEOTIDE SEQUENCE [LARGE SCALE GENOMIC DNA]</scope>
    <source>
        <strain evidence="1 2">DSM 24716</strain>
    </source>
</reference>
<dbReference type="EMBL" id="JQCF01000001">
    <property type="protein sequence ID" value="KRO00898.1"/>
    <property type="molecule type" value="Genomic_DNA"/>
</dbReference>
<protein>
    <submittedName>
        <fullName evidence="1">Uncharacterized protein</fullName>
    </submittedName>
</protein>